<dbReference type="AlphaFoldDB" id="A0A3B1DMY3"/>
<dbReference type="Gene3D" id="1.20.1640.10">
    <property type="entry name" value="Multidrug efflux transporter AcrB transmembrane domain"/>
    <property type="match status" value="1"/>
</dbReference>
<evidence type="ECO:0000313" key="2">
    <source>
        <dbReference type="EMBL" id="VAX30077.1"/>
    </source>
</evidence>
<gene>
    <name evidence="2" type="ORF">MNBD_NITROSPIRAE02-1276</name>
</gene>
<dbReference type="GO" id="GO:0005886">
    <property type="term" value="C:plasma membrane"/>
    <property type="evidence" value="ECO:0007669"/>
    <property type="project" value="TreeGrafter"/>
</dbReference>
<organism evidence="2">
    <name type="scientific">hydrothermal vent metagenome</name>
    <dbReference type="NCBI Taxonomy" id="652676"/>
    <lineage>
        <taxon>unclassified sequences</taxon>
        <taxon>metagenomes</taxon>
        <taxon>ecological metagenomes</taxon>
    </lineage>
</organism>
<keyword evidence="1" id="KW-1133">Transmembrane helix</keyword>
<reference evidence="2" key="1">
    <citation type="submission" date="2018-06" db="EMBL/GenBank/DDBJ databases">
        <authorList>
            <person name="Zhirakovskaya E."/>
        </authorList>
    </citation>
    <scope>NUCLEOTIDE SEQUENCE</scope>
</reference>
<dbReference type="PANTHER" id="PTHR32063">
    <property type="match status" value="1"/>
</dbReference>
<name>A0A3B1DMY3_9ZZZZ</name>
<dbReference type="GO" id="GO:0042910">
    <property type="term" value="F:xenobiotic transmembrane transporter activity"/>
    <property type="evidence" value="ECO:0007669"/>
    <property type="project" value="TreeGrafter"/>
</dbReference>
<sequence>KTANAEEILFDLKQGILSRLANDYPGLTFDMGGEEKERIESMGSMVQGFMLALLAMYALLAIPFKSYSQPLLIMAAIPFGMVGAVAGHLIMGFKLSILSIFGIVALSGVVVNDSLLLIDKVNRNRREGTELLQAVVDGCKRRFRPILLTSLTTFFGLMPMIMETSVQAQFLIPMAISLAFGILFATGITLLLIPSLYLVLEDVHELLRLRSIHTSSRDEIKEHEGPSRS</sequence>
<feature type="transmembrane region" description="Helical" evidence="1">
    <location>
        <begin position="97"/>
        <end position="118"/>
    </location>
</feature>
<feature type="transmembrane region" description="Helical" evidence="1">
    <location>
        <begin position="71"/>
        <end position="91"/>
    </location>
</feature>
<feature type="non-terminal residue" evidence="2">
    <location>
        <position position="1"/>
    </location>
</feature>
<accession>A0A3B1DMY3</accession>
<dbReference type="PANTHER" id="PTHR32063:SF33">
    <property type="entry name" value="RND SUPERFAMILY EFFLUX PUMP PERMEASE COMPONENT"/>
    <property type="match status" value="1"/>
</dbReference>
<feature type="transmembrane region" description="Helical" evidence="1">
    <location>
        <begin position="146"/>
        <end position="162"/>
    </location>
</feature>
<dbReference type="EMBL" id="UOGH01000149">
    <property type="protein sequence ID" value="VAX30077.1"/>
    <property type="molecule type" value="Genomic_DNA"/>
</dbReference>
<feature type="transmembrane region" description="Helical" evidence="1">
    <location>
        <begin position="45"/>
        <end position="64"/>
    </location>
</feature>
<dbReference type="Gene3D" id="3.30.70.1440">
    <property type="entry name" value="Multidrug efflux transporter AcrB pore domain"/>
    <property type="match status" value="1"/>
</dbReference>
<proteinExistence type="predicted"/>
<keyword evidence="1" id="KW-0472">Membrane</keyword>
<dbReference type="Pfam" id="PF00873">
    <property type="entry name" value="ACR_tran"/>
    <property type="match status" value="1"/>
</dbReference>
<dbReference type="InterPro" id="IPR001036">
    <property type="entry name" value="Acrflvin-R"/>
</dbReference>
<keyword evidence="1" id="KW-0812">Transmembrane</keyword>
<feature type="transmembrane region" description="Helical" evidence="1">
    <location>
        <begin position="174"/>
        <end position="200"/>
    </location>
</feature>
<evidence type="ECO:0000256" key="1">
    <source>
        <dbReference type="SAM" id="Phobius"/>
    </source>
</evidence>
<protein>
    <submittedName>
        <fullName evidence="2">Acriflavin resistance protein</fullName>
    </submittedName>
</protein>
<dbReference type="SUPFAM" id="SSF82866">
    <property type="entry name" value="Multidrug efflux transporter AcrB transmembrane domain"/>
    <property type="match status" value="1"/>
</dbReference>